<keyword evidence="1" id="KW-0880">Kelch repeat</keyword>
<gene>
    <name evidence="3" type="ORF">HID58_022570</name>
</gene>
<evidence type="ECO:0000313" key="4">
    <source>
        <dbReference type="Proteomes" id="UP000824890"/>
    </source>
</evidence>
<accession>A0ABQ8D0J3</accession>
<dbReference type="SMART" id="SM00612">
    <property type="entry name" value="Kelch"/>
    <property type="match status" value="21"/>
</dbReference>
<comment type="caution">
    <text evidence="3">The sequence shown here is derived from an EMBL/GenBank/DDBJ whole genome shotgun (WGS) entry which is preliminary data.</text>
</comment>
<dbReference type="InterPro" id="IPR052439">
    <property type="entry name" value="F-box/Kelch-repeat"/>
</dbReference>
<dbReference type="SUPFAM" id="SSF117281">
    <property type="entry name" value="Kelch motif"/>
    <property type="match status" value="8"/>
</dbReference>
<dbReference type="InterPro" id="IPR006652">
    <property type="entry name" value="Kelch_1"/>
</dbReference>
<dbReference type="InterPro" id="IPR015915">
    <property type="entry name" value="Kelch-typ_b-propeller"/>
</dbReference>
<dbReference type="Proteomes" id="UP000824890">
    <property type="component" value="Unassembled WGS sequence"/>
</dbReference>
<keyword evidence="4" id="KW-1185">Reference proteome</keyword>
<dbReference type="PANTHER" id="PTHR46122">
    <property type="entry name" value="GALACTOSE OXIDASE/KELCH REPEAT PROTEIN-RELATED"/>
    <property type="match status" value="1"/>
</dbReference>
<dbReference type="EMBL" id="JAGKQM010000006">
    <property type="protein sequence ID" value="KAH0922552.1"/>
    <property type="molecule type" value="Genomic_DNA"/>
</dbReference>
<dbReference type="Pfam" id="PF01344">
    <property type="entry name" value="Kelch_1"/>
    <property type="match status" value="6"/>
</dbReference>
<evidence type="ECO:0000256" key="1">
    <source>
        <dbReference type="ARBA" id="ARBA00022441"/>
    </source>
</evidence>
<proteinExistence type="predicted"/>
<sequence length="2599" mass="295888">MTFSISYKFVQSEMMSKDMAKINQDMLMLKDDQTPKVGASLSQSKRRKISIVGIKPNIPDLNVKPCYDSDEEEKGEVRNIFQNLAGAGSNWKMFDKDFKTFQRLPKVPSSDYCFFHSDKETICVGTQLIVIGREIEGIVVFRYELENHKWFKGPSMITPRVMYGGMQMDDNGNPIVVRTVEKYNADAKSWTMINGMHKARKDENDKHLTCGESYDETTNSWELIPDMLKDMTFITPSQSPPLIAVVDDNLYMLETSLNELREMMSKDMAKINQDMLMLKDDQTPKVGASLSQSKRRKISIVGIKPNIPDLNRLPKVPSSDYCFFHSDKETICVGTQLIVIGREIEGIVVFRYELENHKWFKGPSMITPRVMYGSASHGKTAFFAGGMQMDDNGNPIVVRTVEKYNADAKSWTMINGMHKARKFNSGCFLRENFIDENDKHLTCGESYDETTNSWELIPDMLKDMTFITPSQSPPLIAVVDDNLYMLETSLNELCVYDINTNIWKKLGVVPVSTNTTFGWGTAFKSMGDRLLVVGSSHSWHRKGIEMMSKDMAKINQDMLMLRDDQTPKVGASLSQSKRRKISIVGIKPNIPDLNVKPCYDSDEEEKGERLPKVPSSDYCFFHSDKETICVGTQLIVIGREIEGIVVFRYELENHKWFKGPSMITPRVMYGSASHGKTAFFAGGIQMDDNGNPIVVRTVEKYNADAKSWTMINGMHKARKFSSGCFLRGKFYVLGGRDENDKHLTCGESYDETTNSWELIPDMLKDMTFITPSQSPPLIAVVDDNLYMLETSLNELRVYDINTNIWKKLGVVPVSTNTTFGWGTAFKSMGDRLLVVGSSHSWHRKGIVYSCRPSPDVEEQHWEELKYWCSGAKLPQFIHNCCEMMSKDMAKINQDMLMLRDDQTPKVGASLSQSKRRKISIVGIKPNIPDLNVKPCYDSDEEEKGERLPKVPSSDYCFFHSDKETICVGTQLIVIGREIEGIVVFRYELENHKWFKGPSMITPRVMYGSASHGKTAFFAGGIQMDDNGNPIVVRTVEKYNADAKSWTMINGMHKARKFSSGCFLRGKFYVLGGRDENDKHLTCGESYDETTNSWELIPDMLKDMTFITPSQSPPLIAVVDDNLYMLETSLNELRVYDINTNIWKKLGVVPVSTNTTFGWGTAFKSMGDRLLVVGSSHSWHRKGIVYSCRPSPDVEEQHWEELKYWCSGAKLPQFIHNCCEMMSKDMAKINQDMLMLRDDQTPKVGASLSQSKRRKISIVGIKPNIPDLNVKPCYDSDEEEKGERLPKVPSSDYCFFHSDKETICVGTQLIVIGREIEGIVVFRYELENHKWFKGPSMITPRVMYGSASHGKTAFFAGGIQMDDNGNPIVVRTVEKYNADAKSWTMINGMHKARKFSSGCFLRGKFYVLGGRDENDKHLTCGESYDETTNSWELIPDMLKDMTFITPSQSPPLIAVVDDNLYMLETSLNELRVYDINTNIWKKLGVVPVSTNTTFGWGTAFKSMGDRLLVVGSSHSWHRKGIVYSCRPSPDVEEQHWEELKYWCSGAKLPQFIHNCCEMMSKDMAKINQDMLMLRDDQTPKVGASLSQSKRRKISIVGIKPNIPDLNVKPCYDSDEEEKGERLPKVPSSDYCFFHSDKETICVGTQLIVIGREIEGIVVFRYELENHKWFKGPSMITPRVMYGSASHGKTAFFAGGIQMDDNGNPIVVRTVEKYNADAKSWTMINGMHKARKFSSGCFLRGKFYVLGGRDENDKHLTCGESYDETTNSWELIPDMLKDMTFITPSQSPPLIAVVDDNLYMLETSLNELRVYDINTNIWKKLGVVPVSTNTTFGWGTAFKSMGDRLLVVGSSHSWHRKGIVYSCRPSPDVEEQHWEELKYWCSGAKLPQFIHNCCEMMSKDMAKINQDMLMLRDDQTPKVGASLSQSKRRKISIVGIKPNIPDLNVKPCYDSDEEEKGEVTNIFQNLAGAGSNWEMFDKDFKTFQRLPKVPSSDYCFFHSDKETICVGTQLIVIGREIEGIVVFRYELENHKWFKGPSMITPRVMYGSASHGKTAFFAGGIQMDDNGNPIVVRTVEKYNADAKSWTMINGMHKARKFSSGCFLRGKFYVLGGRDENDKHLTCGESYDETTNSWELIPDMLKDMTFITPSQSPPLIAVVDDNLYMLETSLNELRVYDINTNIWKKLGVVPVSTNTTFGWGTAFKSMGDRLLVVGSSHSWHRKGIVYSCRPSSDVEEQHWEELKYWCSGLKSHDGCYVHHKLLYELEVEIFARLPCFEYWKLQFLNKKFLQLLKSGEIFRVRQEKGLVKPYVILHSGAGSNWEMFDKDFKTFQRLPKVPSSDYCFFHSDKETICVGTQLIVIGREIEGIVVFRYELENHKWFKGPSMITPRVMYGGIQMDDNGNPIVVRTVEKYNADEKIWTMINGMHKVKKFSSGCFLRGKFYVLGGRDENDKHLTCGESYEETTNSWELIPDMLKDMTFITPSQSPPLIAVVDDNLYMLETSLNELRVYDINTNIWKKLGVVPVSTNTTFGWGTAFKSMGDRLLVVGSSHSWHRKGIVYSCRPSPDVEEQHWEELKYWCSGAKLPHRFKEQFEAIGASDFSS</sequence>
<reference evidence="3 4" key="1">
    <citation type="submission" date="2021-05" db="EMBL/GenBank/DDBJ databases">
        <title>Genome Assembly of Synthetic Allotetraploid Brassica napus Reveals Homoeologous Exchanges between Subgenomes.</title>
        <authorList>
            <person name="Davis J.T."/>
        </authorList>
    </citation>
    <scope>NUCLEOTIDE SEQUENCE [LARGE SCALE GENOMIC DNA]</scope>
    <source>
        <strain evidence="4">cv. Da-Ae</strain>
        <tissue evidence="3">Seedling</tissue>
    </source>
</reference>
<evidence type="ECO:0000313" key="3">
    <source>
        <dbReference type="EMBL" id="KAH0922552.1"/>
    </source>
</evidence>
<dbReference type="PANTHER" id="PTHR46122:SF7">
    <property type="entry name" value="GALACTOSE OXIDASE_KELCH REPEAT SUPERFAMILY PROTEIN"/>
    <property type="match status" value="1"/>
</dbReference>
<protein>
    <submittedName>
        <fullName evidence="3">Uncharacterized protein</fullName>
    </submittedName>
</protein>
<dbReference type="Gene3D" id="2.120.10.80">
    <property type="entry name" value="Kelch-type beta propeller"/>
    <property type="match status" value="8"/>
</dbReference>
<organism evidence="3 4">
    <name type="scientific">Brassica napus</name>
    <name type="common">Rape</name>
    <dbReference type="NCBI Taxonomy" id="3708"/>
    <lineage>
        <taxon>Eukaryota</taxon>
        <taxon>Viridiplantae</taxon>
        <taxon>Streptophyta</taxon>
        <taxon>Embryophyta</taxon>
        <taxon>Tracheophyta</taxon>
        <taxon>Spermatophyta</taxon>
        <taxon>Magnoliopsida</taxon>
        <taxon>eudicotyledons</taxon>
        <taxon>Gunneridae</taxon>
        <taxon>Pentapetalae</taxon>
        <taxon>rosids</taxon>
        <taxon>malvids</taxon>
        <taxon>Brassicales</taxon>
        <taxon>Brassicaceae</taxon>
        <taxon>Brassiceae</taxon>
        <taxon>Brassica</taxon>
    </lineage>
</organism>
<keyword evidence="2" id="KW-0677">Repeat</keyword>
<evidence type="ECO:0000256" key="2">
    <source>
        <dbReference type="ARBA" id="ARBA00022737"/>
    </source>
</evidence>
<name>A0ABQ8D0J3_BRANA</name>